<feature type="transmembrane region" description="Helical" evidence="6">
    <location>
        <begin position="379"/>
        <end position="405"/>
    </location>
</feature>
<evidence type="ECO:0000256" key="1">
    <source>
        <dbReference type="ARBA" id="ARBA00004651"/>
    </source>
</evidence>
<evidence type="ECO:0000256" key="6">
    <source>
        <dbReference type="SAM" id="Phobius"/>
    </source>
</evidence>
<evidence type="ECO:0000256" key="5">
    <source>
        <dbReference type="ARBA" id="ARBA00023136"/>
    </source>
</evidence>
<keyword evidence="5 6" id="KW-0472">Membrane</keyword>
<keyword evidence="9" id="KW-1185">Reference proteome</keyword>
<proteinExistence type="predicted"/>
<dbReference type="PROSITE" id="PS50850">
    <property type="entry name" value="MFS"/>
    <property type="match status" value="1"/>
</dbReference>
<feature type="transmembrane region" description="Helical" evidence="6">
    <location>
        <begin position="288"/>
        <end position="309"/>
    </location>
</feature>
<dbReference type="PANTHER" id="PTHR23519:SF1">
    <property type="entry name" value="AUTOPHAGY-RELATED PROTEIN 22"/>
    <property type="match status" value="1"/>
</dbReference>
<keyword evidence="3 6" id="KW-0812">Transmembrane</keyword>
<evidence type="ECO:0000256" key="4">
    <source>
        <dbReference type="ARBA" id="ARBA00022989"/>
    </source>
</evidence>
<keyword evidence="4 6" id="KW-1133">Transmembrane helix</keyword>
<keyword evidence="2" id="KW-0813">Transport</keyword>
<name>A0ABP9F760_9ACTN</name>
<comment type="subcellular location">
    <subcellularLocation>
        <location evidence="1">Cell membrane</location>
        <topology evidence="1">Multi-pass membrane protein</topology>
    </subcellularLocation>
</comment>
<dbReference type="Proteomes" id="UP001501521">
    <property type="component" value="Unassembled WGS sequence"/>
</dbReference>
<feature type="transmembrane region" description="Helical" evidence="6">
    <location>
        <begin position="70"/>
        <end position="88"/>
    </location>
</feature>
<sequence length="457" mass="48274">MSTSPFPDMTPPLATVGALPSMRASKRRVFSWALWDWGTQPFATVITTFVFSVYLTSSAFGPKDEVTMKLAWATGVAGLLIALLAPVLGQGSDRSGKRMFHLRWQTWLLAAICAAMYFVAPAPEYFLLGAILLGAGNVVSEIANVNYYAAIDQVSTPRNVGRVSGLGWGLGYLGGISILLVIIALMGSGFDAEQVRLSMLLCGAWTVVFTIPIFLALKDRRRQHPAPSLGLVGSYRALFASIAKLARTSPNTLFFLIASALFRDGLAGVFTFGGVLAAGTFGFEFSEVVIFGVAANVVAGVATMLFGLLDDQLGPKSVIVGSLLALVVLGTGVFVFHDGGKPAFWGLGLAMCLFVGPAQSASRSFLARLIPEGMSGEMFGLYATTGRAVSFLAPLLFGAFVALGVSVTRADQDSAQHWGILGIVSVLLLGLIVALFVKEPPKHTLPPEDELAAARVG</sequence>
<dbReference type="PANTHER" id="PTHR23519">
    <property type="entry name" value="AUTOPHAGY-RELATED PROTEIN 22"/>
    <property type="match status" value="1"/>
</dbReference>
<reference evidence="9" key="1">
    <citation type="journal article" date="2019" name="Int. J. Syst. Evol. Microbiol.">
        <title>The Global Catalogue of Microorganisms (GCM) 10K type strain sequencing project: providing services to taxonomists for standard genome sequencing and annotation.</title>
        <authorList>
            <consortium name="The Broad Institute Genomics Platform"/>
            <consortium name="The Broad Institute Genome Sequencing Center for Infectious Disease"/>
            <person name="Wu L."/>
            <person name="Ma J."/>
        </authorList>
    </citation>
    <scope>NUCLEOTIDE SEQUENCE [LARGE SCALE GENOMIC DNA]</scope>
    <source>
        <strain evidence="9">JCM 19125</strain>
    </source>
</reference>
<accession>A0ABP9F760</accession>
<feature type="transmembrane region" description="Helical" evidence="6">
    <location>
        <begin position="100"/>
        <end position="119"/>
    </location>
</feature>
<feature type="transmembrane region" description="Helical" evidence="6">
    <location>
        <begin position="417"/>
        <end position="437"/>
    </location>
</feature>
<feature type="transmembrane region" description="Helical" evidence="6">
    <location>
        <begin position="196"/>
        <end position="217"/>
    </location>
</feature>
<dbReference type="InterPro" id="IPR050495">
    <property type="entry name" value="ATG22/LtaA_families"/>
</dbReference>
<feature type="transmembrane region" description="Helical" evidence="6">
    <location>
        <begin position="318"/>
        <end position="336"/>
    </location>
</feature>
<dbReference type="Gene3D" id="1.20.1250.20">
    <property type="entry name" value="MFS general substrate transporter like domains"/>
    <property type="match status" value="2"/>
</dbReference>
<gene>
    <name evidence="8" type="ORF">GCM10025789_09790</name>
</gene>
<organism evidence="8 9">
    <name type="scientific">Tessaracoccus lubricantis</name>
    <dbReference type="NCBI Taxonomy" id="545543"/>
    <lineage>
        <taxon>Bacteria</taxon>
        <taxon>Bacillati</taxon>
        <taxon>Actinomycetota</taxon>
        <taxon>Actinomycetes</taxon>
        <taxon>Propionibacteriales</taxon>
        <taxon>Propionibacteriaceae</taxon>
        <taxon>Tessaracoccus</taxon>
    </lineage>
</organism>
<evidence type="ECO:0000256" key="3">
    <source>
        <dbReference type="ARBA" id="ARBA00022692"/>
    </source>
</evidence>
<evidence type="ECO:0000313" key="8">
    <source>
        <dbReference type="EMBL" id="GAA4894532.1"/>
    </source>
</evidence>
<feature type="domain" description="Major facilitator superfamily (MFS) profile" evidence="7">
    <location>
        <begin position="1"/>
        <end position="442"/>
    </location>
</feature>
<evidence type="ECO:0000259" key="7">
    <source>
        <dbReference type="PROSITE" id="PS50850"/>
    </source>
</evidence>
<dbReference type="RefSeq" id="WP_345579838.1">
    <property type="nucleotide sequence ID" value="NZ_BAABLV010000017.1"/>
</dbReference>
<feature type="transmembrane region" description="Helical" evidence="6">
    <location>
        <begin position="253"/>
        <end position="276"/>
    </location>
</feature>
<dbReference type="Pfam" id="PF11700">
    <property type="entry name" value="ATG22"/>
    <property type="match status" value="1"/>
</dbReference>
<evidence type="ECO:0000313" key="9">
    <source>
        <dbReference type="Proteomes" id="UP001501521"/>
    </source>
</evidence>
<feature type="transmembrane region" description="Helical" evidence="6">
    <location>
        <begin position="342"/>
        <end position="358"/>
    </location>
</feature>
<dbReference type="SUPFAM" id="SSF103473">
    <property type="entry name" value="MFS general substrate transporter"/>
    <property type="match status" value="1"/>
</dbReference>
<feature type="transmembrane region" description="Helical" evidence="6">
    <location>
        <begin position="170"/>
        <end position="190"/>
    </location>
</feature>
<dbReference type="InterPro" id="IPR036259">
    <property type="entry name" value="MFS_trans_sf"/>
</dbReference>
<protein>
    <submittedName>
        <fullName evidence="8">MFS transporter</fullName>
    </submittedName>
</protein>
<dbReference type="EMBL" id="BAABLV010000017">
    <property type="protein sequence ID" value="GAA4894532.1"/>
    <property type="molecule type" value="Genomic_DNA"/>
</dbReference>
<evidence type="ECO:0000256" key="2">
    <source>
        <dbReference type="ARBA" id="ARBA00022448"/>
    </source>
</evidence>
<feature type="transmembrane region" description="Helical" evidence="6">
    <location>
        <begin position="32"/>
        <end position="55"/>
    </location>
</feature>
<feature type="transmembrane region" description="Helical" evidence="6">
    <location>
        <begin position="125"/>
        <end position="149"/>
    </location>
</feature>
<dbReference type="InterPro" id="IPR020846">
    <property type="entry name" value="MFS_dom"/>
</dbReference>
<dbReference type="InterPro" id="IPR024671">
    <property type="entry name" value="Atg22-like"/>
</dbReference>
<comment type="caution">
    <text evidence="8">The sequence shown here is derived from an EMBL/GenBank/DDBJ whole genome shotgun (WGS) entry which is preliminary data.</text>
</comment>